<feature type="region of interest" description="Disordered" evidence="1">
    <location>
        <begin position="223"/>
        <end position="242"/>
    </location>
</feature>
<reference evidence="3" key="1">
    <citation type="submission" date="2016-06" db="EMBL/GenBank/DDBJ databases">
        <authorList>
            <person name="Sutton G."/>
            <person name="Brinkac L."/>
            <person name="Sanka R."/>
            <person name="Adams M."/>
            <person name="Lau E."/>
            <person name="Mehaffy C."/>
            <person name="Tameris M."/>
            <person name="Hatherill M."/>
            <person name="Hanekom W."/>
            <person name="Mahomed H."/>
            <person name="Mcshane H."/>
        </authorList>
    </citation>
    <scope>NUCLEOTIDE SEQUENCE [LARGE SCALE GENOMIC DNA]</scope>
    <source>
        <strain evidence="3">852002-51209_SCH5440388</strain>
    </source>
</reference>
<evidence type="ECO:0000313" key="3">
    <source>
        <dbReference type="Proteomes" id="UP000093902"/>
    </source>
</evidence>
<sequence>MKPQAFTPESLFRVSSLAVRDAADDPYVATGAHLRAWVNPAIGFPLRGFTFVPLRRDALDPENHMLVRPLRVFWWIYDDNGAVQPLGTDPEMAIKPDRPLYGDILGPDEEGSKDPWISWIRLDIEEFSPVQISVIGRAGGNQERILLSRSRAPFALAASRIRRIRLVGDGMARNVVGLDASLINREYVDPAADKVQFLLPLDNVSPWADPVVDAGAGIDRAVAGAPRHTGPADLPTDRDTDADDEAARVDTLITDMGTTSVRSLLQQAYSDPGSCPGRHRTPLSIPNHTQQATTELGTIQTLISAAADPGIARWLGLSCPVQADVGDDSVPVAWIAVGVWAVDPAATVAAGTPNTTVAHLIAAMKSAGPDAQSMAAWLPAGAPVDQQLLTSLGLQPLALVTPAVIGALPDPPAPLALAADGPAQWTAASTYRQDIAILGPPPAGPVAFTRSASGAIHSQHAFIDVDGTPRALTLLPGRRDLPTGCQGTLVDSSVPADVGPVSWQVAEGDEFGRWGQPGTLQATPPPRPPLPAPRPEAHYFADYDLRDAPPGALSPGTITVEVDVPPPDALGPGTAPITQVSVDGHIVSAPFAGDRVKVSFPAAQTQTGEIADQVVTATFNPNTADNRSATARVRVVDPRRPRPLSTAPRVLWSSRRDPVGSAQIDLSWPTEPDHAAYNVYLADEQVVTAQLNVFPESANRATRAATLYDHQHEPMKRESFTLLTPVPLSAGGTVRFTHTIPGSVQTLQFVRVVPLTHAQVEAPFDGCGLTAVAVPGSDQPPAPVVHIGTKDGALGVQVQAYGINDTVIARLGSQSPPQYRVSCAAAASTSYLYGTEVDEGPLVPVDGSPDTYRADIAAEKLAALPAFVTIAVTAQVRYPAEVSTRPGAAPLPSPIANTGGLIDAHPCEWSAPSAPVSAMVTAPTPTLHATVHRDAAGGGIEVAFTGLPTQHAQQIAPWRLALWRDTADGKRHWLTPSDADLTVLPPTPSGVDGWAFISTELHIRDSHADAVGYAALLINPLGQSGPLTEFAAAG</sequence>
<name>A0A1A0RFA1_MYCPR</name>
<dbReference type="RefSeq" id="WP_064929993.1">
    <property type="nucleotide sequence ID" value="NZ_LZSO01000009.1"/>
</dbReference>
<organism evidence="2 3">
    <name type="scientific">Mycolicibacterium peregrinum</name>
    <name type="common">Mycobacterium peregrinum</name>
    <dbReference type="NCBI Taxonomy" id="43304"/>
    <lineage>
        <taxon>Bacteria</taxon>
        <taxon>Bacillati</taxon>
        <taxon>Actinomycetota</taxon>
        <taxon>Actinomycetes</taxon>
        <taxon>Mycobacteriales</taxon>
        <taxon>Mycobacteriaceae</taxon>
        <taxon>Mycolicibacterium</taxon>
    </lineage>
</organism>
<protein>
    <submittedName>
        <fullName evidence="2">Uncharacterized protein</fullName>
    </submittedName>
</protein>
<evidence type="ECO:0000313" key="2">
    <source>
        <dbReference type="EMBL" id="OBB33186.1"/>
    </source>
</evidence>
<accession>A0A1A0RFA1</accession>
<proteinExistence type="predicted"/>
<dbReference type="OrthoDB" id="7051218at2"/>
<dbReference type="EMBL" id="LZSO01000009">
    <property type="protein sequence ID" value="OBB33186.1"/>
    <property type="molecule type" value="Genomic_DNA"/>
</dbReference>
<comment type="caution">
    <text evidence="2">The sequence shown here is derived from an EMBL/GenBank/DDBJ whole genome shotgun (WGS) entry which is preliminary data.</text>
</comment>
<evidence type="ECO:0000256" key="1">
    <source>
        <dbReference type="SAM" id="MobiDB-lite"/>
    </source>
</evidence>
<dbReference type="Proteomes" id="UP000093902">
    <property type="component" value="Unassembled WGS sequence"/>
</dbReference>
<dbReference type="AlphaFoldDB" id="A0A1A0RFA1"/>
<gene>
    <name evidence="2" type="ORF">A5792_12350</name>
</gene>